<dbReference type="GO" id="GO:0016020">
    <property type="term" value="C:membrane"/>
    <property type="evidence" value="ECO:0007669"/>
    <property type="project" value="UniProtKB-SubCell"/>
</dbReference>
<feature type="transmembrane region" description="Helical" evidence="5">
    <location>
        <begin position="105"/>
        <end position="125"/>
    </location>
</feature>
<accession>A0A1F4YGL5</accession>
<dbReference type="PANTHER" id="PTHR37422:SF17">
    <property type="entry name" value="O-ANTIGEN LIGASE"/>
    <property type="match status" value="1"/>
</dbReference>
<dbReference type="EMBL" id="MEXH01000002">
    <property type="protein sequence ID" value="OGC93119.1"/>
    <property type="molecule type" value="Genomic_DNA"/>
</dbReference>
<name>A0A1F4YGL5_9BACT</name>
<feature type="transmembrane region" description="Helical" evidence="5">
    <location>
        <begin position="170"/>
        <end position="187"/>
    </location>
</feature>
<dbReference type="InterPro" id="IPR051533">
    <property type="entry name" value="WaaL-like"/>
</dbReference>
<evidence type="ECO:0000313" key="7">
    <source>
        <dbReference type="EMBL" id="OGC93119.1"/>
    </source>
</evidence>
<comment type="subcellular location">
    <subcellularLocation>
        <location evidence="1">Membrane</location>
        <topology evidence="1">Multi-pass membrane protein</topology>
    </subcellularLocation>
</comment>
<feature type="transmembrane region" description="Helical" evidence="5">
    <location>
        <begin position="310"/>
        <end position="331"/>
    </location>
</feature>
<feature type="transmembrane region" description="Helical" evidence="5">
    <location>
        <begin position="238"/>
        <end position="256"/>
    </location>
</feature>
<organism evidence="7 8">
    <name type="scientific">Candidatus Amesbacteria bacterium RIFCSPHIGHO2_01_FULL_48_32b</name>
    <dbReference type="NCBI Taxonomy" id="1797253"/>
    <lineage>
        <taxon>Bacteria</taxon>
        <taxon>Candidatus Amesiibacteriota</taxon>
    </lineage>
</organism>
<dbReference type="PANTHER" id="PTHR37422">
    <property type="entry name" value="TEICHURONIC ACID BIOSYNTHESIS PROTEIN TUAE"/>
    <property type="match status" value="1"/>
</dbReference>
<dbReference type="InterPro" id="IPR007016">
    <property type="entry name" value="O-antigen_ligase-rel_domated"/>
</dbReference>
<dbReference type="AlphaFoldDB" id="A0A1F4YGL5"/>
<evidence type="ECO:0000256" key="3">
    <source>
        <dbReference type="ARBA" id="ARBA00022989"/>
    </source>
</evidence>
<evidence type="ECO:0000256" key="1">
    <source>
        <dbReference type="ARBA" id="ARBA00004141"/>
    </source>
</evidence>
<evidence type="ECO:0000256" key="2">
    <source>
        <dbReference type="ARBA" id="ARBA00022692"/>
    </source>
</evidence>
<feature type="domain" description="O-antigen ligase-related" evidence="6">
    <location>
        <begin position="198"/>
        <end position="326"/>
    </location>
</feature>
<keyword evidence="2 5" id="KW-0812">Transmembrane</keyword>
<evidence type="ECO:0000313" key="8">
    <source>
        <dbReference type="Proteomes" id="UP000178176"/>
    </source>
</evidence>
<feature type="transmembrane region" description="Helical" evidence="5">
    <location>
        <begin position="60"/>
        <end position="85"/>
    </location>
</feature>
<keyword evidence="3 5" id="KW-1133">Transmembrane helix</keyword>
<evidence type="ECO:0000256" key="5">
    <source>
        <dbReference type="SAM" id="Phobius"/>
    </source>
</evidence>
<keyword evidence="4 5" id="KW-0472">Membrane</keyword>
<reference evidence="7 8" key="1">
    <citation type="journal article" date="2016" name="Nat. Commun.">
        <title>Thousands of microbial genomes shed light on interconnected biogeochemical processes in an aquifer system.</title>
        <authorList>
            <person name="Anantharaman K."/>
            <person name="Brown C.T."/>
            <person name="Hug L.A."/>
            <person name="Sharon I."/>
            <person name="Castelle C.J."/>
            <person name="Probst A.J."/>
            <person name="Thomas B.C."/>
            <person name="Singh A."/>
            <person name="Wilkins M.J."/>
            <person name="Karaoz U."/>
            <person name="Brodie E.L."/>
            <person name="Williams K.H."/>
            <person name="Hubbard S.S."/>
            <person name="Banfield J.F."/>
        </authorList>
    </citation>
    <scope>NUCLEOTIDE SEQUENCE [LARGE SCALE GENOMIC DNA]</scope>
</reference>
<gene>
    <name evidence="7" type="ORF">A2876_01055</name>
</gene>
<dbReference type="Proteomes" id="UP000178176">
    <property type="component" value="Unassembled WGS sequence"/>
</dbReference>
<evidence type="ECO:0000259" key="6">
    <source>
        <dbReference type="Pfam" id="PF04932"/>
    </source>
</evidence>
<evidence type="ECO:0000256" key="4">
    <source>
        <dbReference type="ARBA" id="ARBA00023136"/>
    </source>
</evidence>
<comment type="caution">
    <text evidence="7">The sequence shown here is derived from an EMBL/GenBank/DDBJ whole genome shotgun (WGS) entry which is preliminary data.</text>
</comment>
<proteinExistence type="predicted"/>
<dbReference type="Pfam" id="PF04932">
    <property type="entry name" value="Wzy_C"/>
    <property type="match status" value="1"/>
</dbReference>
<sequence length="392" mass="44373">MLPLLLLLLPSQLGRHFWPSWSLVHGIRVDYLSPTLFFTDVLILIILLSSQIRPRVPLPVIIFAILNILISSFPFAAIFSWLRVLEYYWLFKYLVSRTHYPLSTIHYPLSFAVIWASALTWLQFFKQGSLGGLFYWLGERTFNISTPGIARISLAGHLLLRPYATLPHPNALAGFLLAAGLIIYYFNSQKRITFGTWSLVIAGITIPVTFSRTAALLEVLLLITWLISKIKIKTAKTIIALSACLLLFSSFALVPGNPSSFSERVFLVQKSLTLIKNHPLTGVGLGNFIPSPYSLFPTPYSLTFQPVHNIFLLLASELGIPAILFVAYWVIKLMSRLLRLADWSLVFSFLSILLTGIVDHYWLTLHQNSLLMIVLLSIIWIRLQRANEPSTY</sequence>
<protein>
    <recommendedName>
        <fullName evidence="6">O-antigen ligase-related domain-containing protein</fullName>
    </recommendedName>
</protein>
<feature type="transmembrane region" description="Helical" evidence="5">
    <location>
        <begin position="343"/>
        <end position="362"/>
    </location>
</feature>